<organism evidence="1 2">
    <name type="scientific">Romanomermis culicivorax</name>
    <name type="common">Nematode worm</name>
    <dbReference type="NCBI Taxonomy" id="13658"/>
    <lineage>
        <taxon>Eukaryota</taxon>
        <taxon>Metazoa</taxon>
        <taxon>Ecdysozoa</taxon>
        <taxon>Nematoda</taxon>
        <taxon>Enoplea</taxon>
        <taxon>Dorylaimia</taxon>
        <taxon>Mermithida</taxon>
        <taxon>Mermithoidea</taxon>
        <taxon>Mermithidae</taxon>
        <taxon>Romanomermis</taxon>
    </lineage>
</organism>
<protein>
    <submittedName>
        <fullName evidence="2">Uncharacterized protein</fullName>
    </submittedName>
</protein>
<accession>A0A915HIA4</accession>
<keyword evidence="1" id="KW-1185">Reference proteome</keyword>
<evidence type="ECO:0000313" key="2">
    <source>
        <dbReference type="WBParaSite" id="nRc.2.0.1.t01373-RA"/>
    </source>
</evidence>
<dbReference type="WBParaSite" id="nRc.2.0.1.t01373-RA">
    <property type="protein sequence ID" value="nRc.2.0.1.t01373-RA"/>
    <property type="gene ID" value="nRc.2.0.1.g01373"/>
</dbReference>
<evidence type="ECO:0000313" key="1">
    <source>
        <dbReference type="Proteomes" id="UP000887565"/>
    </source>
</evidence>
<sequence length="132" mass="14718">MIKSAHWTTTMETKNAVWQKVLIIQQTHSCPKESVKELTARESHRSRMPSNDQGKKPLSAMITKYVKNPALACIMPIIPIVHAVAGDGHDGALALTAFNDDQLLLRRRTGEDDFVVINQNFVQIGVGHLTQF</sequence>
<proteinExistence type="predicted"/>
<dbReference type="AlphaFoldDB" id="A0A915HIA4"/>
<name>A0A915HIA4_ROMCU</name>
<dbReference type="Proteomes" id="UP000887565">
    <property type="component" value="Unplaced"/>
</dbReference>
<reference evidence="2" key="1">
    <citation type="submission" date="2022-11" db="UniProtKB">
        <authorList>
            <consortium name="WormBaseParasite"/>
        </authorList>
    </citation>
    <scope>IDENTIFICATION</scope>
</reference>